<evidence type="ECO:0000313" key="3">
    <source>
        <dbReference type="EMBL" id="AGC76255.1"/>
    </source>
</evidence>
<dbReference type="InterPro" id="IPR038765">
    <property type="entry name" value="Papain-like_cys_pep_sf"/>
</dbReference>
<feature type="domain" description="Peptidase C51" evidence="2">
    <location>
        <begin position="52"/>
        <end position="131"/>
    </location>
</feature>
<dbReference type="SUPFAM" id="SSF47090">
    <property type="entry name" value="PGBD-like"/>
    <property type="match status" value="1"/>
</dbReference>
<dbReference type="InterPro" id="IPR013423">
    <property type="entry name" value="CHP02594"/>
</dbReference>
<evidence type="ECO:0000259" key="2">
    <source>
        <dbReference type="Pfam" id="PF05257"/>
    </source>
</evidence>
<dbReference type="HOGENOM" id="CLU_108852_0_0_10"/>
<dbReference type="Proteomes" id="UP000011173">
    <property type="component" value="Chromosome"/>
</dbReference>
<reference evidence="3 4" key="1">
    <citation type="journal article" date="2013" name="Genome Biol. Evol.">
        <title>Genomic makeup of the marine flavobacterium Nonlabens (Donghaeana) dokdonensis DSW-6 and identification of a novel class of rhodopsins.</title>
        <authorList>
            <person name="Kwon S.K."/>
            <person name="Kim B.K."/>
            <person name="Song J.Y."/>
            <person name="Kwak M.J."/>
            <person name="Lee C.H."/>
            <person name="Yoon J.H."/>
            <person name="Oh T.K."/>
            <person name="Kim J.F."/>
        </authorList>
    </citation>
    <scope>NUCLEOTIDE SEQUENCE [LARGE SCALE GENOMIC DNA]</scope>
    <source>
        <strain evidence="4">DSM 17205 / KCTC 12402 / DSW-6</strain>
    </source>
</reference>
<dbReference type="Pfam" id="PF05257">
    <property type="entry name" value="CHAP"/>
    <property type="match status" value="1"/>
</dbReference>
<dbReference type="InterPro" id="IPR007921">
    <property type="entry name" value="CHAP_dom"/>
</dbReference>
<evidence type="ECO:0000313" key="4">
    <source>
        <dbReference type="Proteomes" id="UP000011173"/>
    </source>
</evidence>
<gene>
    <name evidence="3" type="ordered locus">DDD_1128</name>
</gene>
<dbReference type="NCBIfam" id="TIGR02594">
    <property type="entry name" value="TIGR02594 family protein"/>
    <property type="match status" value="1"/>
</dbReference>
<protein>
    <submittedName>
        <fullName evidence="3">PG_binding_1 multi-domain protein</fullName>
    </submittedName>
</protein>
<accession>L7W3V3</accession>
<dbReference type="InterPro" id="IPR036365">
    <property type="entry name" value="PGBD-like_sf"/>
</dbReference>
<dbReference type="eggNOG" id="COG3409">
    <property type="taxonomic scope" value="Bacteria"/>
</dbReference>
<dbReference type="Gene3D" id="1.10.101.10">
    <property type="entry name" value="PGBD-like superfamily/PGBD"/>
    <property type="match status" value="1"/>
</dbReference>
<dbReference type="SUPFAM" id="SSF54001">
    <property type="entry name" value="Cysteine proteinases"/>
    <property type="match status" value="1"/>
</dbReference>
<dbReference type="eggNOG" id="COG0791">
    <property type="taxonomic scope" value="Bacteria"/>
</dbReference>
<evidence type="ECO:0000259" key="1">
    <source>
        <dbReference type="Pfam" id="PF01471"/>
    </source>
</evidence>
<dbReference type="EMBL" id="CP001397">
    <property type="protein sequence ID" value="AGC76255.1"/>
    <property type="molecule type" value="Genomic_DNA"/>
</dbReference>
<organism evidence="3 4">
    <name type="scientific">Nonlabens dokdonensis (strain DSM 17205 / KCTC 12402 / DSW-6)</name>
    <name type="common">Donghaeana dokdonensis</name>
    <dbReference type="NCBI Taxonomy" id="592029"/>
    <lineage>
        <taxon>Bacteria</taxon>
        <taxon>Pseudomonadati</taxon>
        <taxon>Bacteroidota</taxon>
        <taxon>Flavobacteriia</taxon>
        <taxon>Flavobacteriales</taxon>
        <taxon>Flavobacteriaceae</taxon>
        <taxon>Nonlabens</taxon>
    </lineage>
</organism>
<dbReference type="STRING" id="592029.DDD_1128"/>
<proteinExistence type="predicted"/>
<dbReference type="AlphaFoldDB" id="L7W3V3"/>
<dbReference type="PATRIC" id="fig|592029.3.peg.1117"/>
<sequence>MRIFKSTNNQMIMKNILHIATAEIGVKEKPGKGSNPQILKYAKDAGFDNYTEDDTAWCSLFMNWVAKEASLESTDSLLARSWLNVGNTSNDPEPGDVVVFWRNSPNSWQGHVGIYMGFSIDGDRVYVLGGNQGNQVSITAYSANQILGFRRLRKKETTTFSKKNIKRGDSGNEVVMLQDALKQMGYDCGTSDGIFGPKTESALKQFQSTDRSMEINGVFDKATREHLTTLINR</sequence>
<dbReference type="InterPro" id="IPR036366">
    <property type="entry name" value="PGBDSf"/>
</dbReference>
<dbReference type="Pfam" id="PF01471">
    <property type="entry name" value="PG_binding_1"/>
    <property type="match status" value="1"/>
</dbReference>
<dbReference type="KEGG" id="ndo:DDD_1128"/>
<name>L7W3V3_NONDD</name>
<feature type="domain" description="Peptidoglycan binding-like" evidence="1">
    <location>
        <begin position="170"/>
        <end position="227"/>
    </location>
</feature>
<dbReference type="Gene3D" id="3.90.1720.10">
    <property type="entry name" value="endopeptidase domain like (from Nostoc punctiforme)"/>
    <property type="match status" value="1"/>
</dbReference>
<dbReference type="InterPro" id="IPR002477">
    <property type="entry name" value="Peptidoglycan-bd-like"/>
</dbReference>